<proteinExistence type="predicted"/>
<dbReference type="RefSeq" id="WP_349221018.1">
    <property type="nucleotide sequence ID" value="NZ_JBBMFD010000039.1"/>
</dbReference>
<evidence type="ECO:0000256" key="2">
    <source>
        <dbReference type="ARBA" id="ARBA00022475"/>
    </source>
</evidence>
<evidence type="ECO:0000313" key="10">
    <source>
        <dbReference type="Proteomes" id="UP001489509"/>
    </source>
</evidence>
<dbReference type="PANTHER" id="PTHR30572">
    <property type="entry name" value="MEMBRANE COMPONENT OF TRANSPORTER-RELATED"/>
    <property type="match status" value="1"/>
</dbReference>
<sequence length="538" mass="56501">MYVVKNALKCIGRSKGRNILIGIIVLVISVSACIGLSIRQAAESAKEESLSGMRVTAAISVDRQSIMQGMREGGDFDPSSFQAGMSELSELSVEEMQVYAQAESVSGFTYTLTATLNGSGDLQAVTTSDSAQEEQTGTAGAPGGPGQEFGGMGGAKTGGGPMGIQGDFTIVGYSGENAMTDFLNGTCTLTEGDMFEEGTETADCIISDELAIYNGLAVGDAIVVENPNLEGETYTLTVAGIYENSASTAASGGFMRGFSTSSDPANAIYMSYPALKSIVDTSAANAQAQTDETTGIESSTAVRASAAGTYFFANVEAYERFEEEARAMGLSDSYTITSSDLTAFEDSLVPLENLSTMAGYFLLVVLAIGAVILMVLNIFNVRERKYEVGVLTAIGMKKSKVAMQFLCEIFVVTLAAVVVGAGIGAVSSVPVTNSLLQNQIQSQQSTNQQKEMNFGRGGGFGMENEGTPPAMDGMDRSSADPGGMGQMQNYVSEISSAMNFTVLFQLLAIGVLLTLLASVVSMIFIMRYEPLKILANRD</sequence>
<dbReference type="InterPro" id="IPR003838">
    <property type="entry name" value="ABC3_permease_C"/>
</dbReference>
<dbReference type="InterPro" id="IPR050250">
    <property type="entry name" value="Macrolide_Exporter_MacB"/>
</dbReference>
<feature type="transmembrane region" description="Helical" evidence="7">
    <location>
        <begin position="357"/>
        <end position="379"/>
    </location>
</feature>
<evidence type="ECO:0000256" key="4">
    <source>
        <dbReference type="ARBA" id="ARBA00022989"/>
    </source>
</evidence>
<dbReference type="PANTHER" id="PTHR30572:SF9">
    <property type="entry name" value="ABC TRANSPORTER PERMEASE PROTEIN"/>
    <property type="match status" value="1"/>
</dbReference>
<keyword evidence="3 7" id="KW-0812">Transmembrane</keyword>
<reference evidence="9 10" key="1">
    <citation type="submission" date="2024-03" db="EMBL/GenBank/DDBJ databases">
        <title>Human intestinal bacterial collection.</title>
        <authorList>
            <person name="Pauvert C."/>
            <person name="Hitch T.C.A."/>
            <person name="Clavel T."/>
        </authorList>
    </citation>
    <scope>NUCLEOTIDE SEQUENCE [LARGE SCALE GENOMIC DNA]</scope>
    <source>
        <strain evidence="9 10">CLA-JM-H44</strain>
    </source>
</reference>
<evidence type="ECO:0000259" key="8">
    <source>
        <dbReference type="Pfam" id="PF02687"/>
    </source>
</evidence>
<feature type="compositionally biased region" description="Gly residues" evidence="6">
    <location>
        <begin position="140"/>
        <end position="158"/>
    </location>
</feature>
<evidence type="ECO:0000256" key="3">
    <source>
        <dbReference type="ARBA" id="ARBA00022692"/>
    </source>
</evidence>
<feature type="transmembrane region" description="Helical" evidence="7">
    <location>
        <begin position="502"/>
        <end position="525"/>
    </location>
</feature>
<dbReference type="Pfam" id="PF02687">
    <property type="entry name" value="FtsX"/>
    <property type="match status" value="1"/>
</dbReference>
<evidence type="ECO:0000256" key="5">
    <source>
        <dbReference type="ARBA" id="ARBA00023136"/>
    </source>
</evidence>
<evidence type="ECO:0000256" key="7">
    <source>
        <dbReference type="SAM" id="Phobius"/>
    </source>
</evidence>
<feature type="region of interest" description="Disordered" evidence="6">
    <location>
        <begin position="125"/>
        <end position="158"/>
    </location>
</feature>
<feature type="transmembrane region" description="Helical" evidence="7">
    <location>
        <begin position="20"/>
        <end position="38"/>
    </location>
</feature>
<evidence type="ECO:0000256" key="1">
    <source>
        <dbReference type="ARBA" id="ARBA00004651"/>
    </source>
</evidence>
<keyword evidence="10" id="KW-1185">Reference proteome</keyword>
<keyword evidence="4 7" id="KW-1133">Transmembrane helix</keyword>
<dbReference type="EMBL" id="JBBMFD010000039">
    <property type="protein sequence ID" value="MEQ2441735.1"/>
    <property type="molecule type" value="Genomic_DNA"/>
</dbReference>
<keyword evidence="5 7" id="KW-0472">Membrane</keyword>
<gene>
    <name evidence="9" type="ORF">WMO26_12930</name>
</gene>
<feature type="domain" description="ABC3 transporter permease C-terminal" evidence="8">
    <location>
        <begin position="361"/>
        <end position="439"/>
    </location>
</feature>
<dbReference type="PROSITE" id="PS51257">
    <property type="entry name" value="PROKAR_LIPOPROTEIN"/>
    <property type="match status" value="1"/>
</dbReference>
<name>A0ABV1E4U5_9FIRM</name>
<comment type="caution">
    <text evidence="9">The sequence shown here is derived from an EMBL/GenBank/DDBJ whole genome shotgun (WGS) entry which is preliminary data.</text>
</comment>
<protein>
    <submittedName>
        <fullName evidence="9">ABC transporter permease</fullName>
    </submittedName>
</protein>
<comment type="subcellular location">
    <subcellularLocation>
        <location evidence="1">Cell membrane</location>
        <topology evidence="1">Multi-pass membrane protein</topology>
    </subcellularLocation>
</comment>
<keyword evidence="2" id="KW-1003">Cell membrane</keyword>
<organism evidence="9 10">
    <name type="scientific">Solibaculum intestinale</name>
    <dbReference type="NCBI Taxonomy" id="3133165"/>
    <lineage>
        <taxon>Bacteria</taxon>
        <taxon>Bacillati</taxon>
        <taxon>Bacillota</taxon>
        <taxon>Clostridia</taxon>
        <taxon>Eubacteriales</taxon>
        <taxon>Oscillospiraceae</taxon>
        <taxon>Solibaculum</taxon>
    </lineage>
</organism>
<feature type="transmembrane region" description="Helical" evidence="7">
    <location>
        <begin position="405"/>
        <end position="426"/>
    </location>
</feature>
<accession>A0ABV1E4U5</accession>
<evidence type="ECO:0000313" key="9">
    <source>
        <dbReference type="EMBL" id="MEQ2441735.1"/>
    </source>
</evidence>
<evidence type="ECO:0000256" key="6">
    <source>
        <dbReference type="SAM" id="MobiDB-lite"/>
    </source>
</evidence>
<dbReference type="Proteomes" id="UP001489509">
    <property type="component" value="Unassembled WGS sequence"/>
</dbReference>